<accession>A0ABP2TP25</accession>
<proteinExistence type="predicted"/>
<evidence type="ECO:0000313" key="1">
    <source>
        <dbReference type="EMBL" id="ENU24151.1"/>
    </source>
</evidence>
<dbReference type="EMBL" id="APOI01000014">
    <property type="protein sequence ID" value="ENU24151.1"/>
    <property type="molecule type" value="Genomic_DNA"/>
</dbReference>
<organism evidence="1 2">
    <name type="scientific">Acinetobacter proteolyticus</name>
    <dbReference type="NCBI Taxonomy" id="1776741"/>
    <lineage>
        <taxon>Bacteria</taxon>
        <taxon>Pseudomonadati</taxon>
        <taxon>Pseudomonadota</taxon>
        <taxon>Gammaproteobacteria</taxon>
        <taxon>Moraxellales</taxon>
        <taxon>Moraxellaceae</taxon>
        <taxon>Acinetobacter</taxon>
    </lineage>
</organism>
<protein>
    <submittedName>
        <fullName evidence="1">Uncharacterized protein</fullName>
    </submittedName>
</protein>
<sequence>MIHSNVFEAIQNESGIRRIDNIYINRDGNSEDNSFSIEQLMIEIDFKLWVFQVNREFDEIELVLKSKLEINFEEYKEFNSLSNLKGLEIGSLFAIINERGYTDGVKLKLFSGILTSGTPPFCGTLTLISLASGLQYELSSVGIDTYLI</sequence>
<dbReference type="RefSeq" id="WP_004653595.1">
    <property type="nucleotide sequence ID" value="NZ_KB849179.1"/>
</dbReference>
<dbReference type="Proteomes" id="UP000013034">
    <property type="component" value="Unassembled WGS sequence"/>
</dbReference>
<dbReference type="InterPro" id="IPR046297">
    <property type="entry name" value="DUF6334"/>
</dbReference>
<gene>
    <name evidence="1" type="ORF">F993_01467</name>
</gene>
<evidence type="ECO:0000313" key="2">
    <source>
        <dbReference type="Proteomes" id="UP000013034"/>
    </source>
</evidence>
<reference evidence="1 2" key="1">
    <citation type="submission" date="2013-02" db="EMBL/GenBank/DDBJ databases">
        <title>The Genome Sequence of Acinetobacter sp. NIPH 809.</title>
        <authorList>
            <consortium name="The Broad Institute Genome Sequencing Platform"/>
            <consortium name="The Broad Institute Genome Sequencing Center for Infectious Disease"/>
            <person name="Cerqueira G."/>
            <person name="Feldgarden M."/>
            <person name="Courvalin P."/>
            <person name="Perichon B."/>
            <person name="Grillot-Courvalin C."/>
            <person name="Clermont D."/>
            <person name="Rocha E."/>
            <person name="Yoon E.-J."/>
            <person name="Nemec A."/>
            <person name="Walker B."/>
            <person name="Young S.K."/>
            <person name="Zeng Q."/>
            <person name="Gargeya S."/>
            <person name="Fitzgerald M."/>
            <person name="Haas B."/>
            <person name="Abouelleil A."/>
            <person name="Alvarado L."/>
            <person name="Arachchi H.M."/>
            <person name="Berlin A.M."/>
            <person name="Chapman S.B."/>
            <person name="Dewar J."/>
            <person name="Goldberg J."/>
            <person name="Griggs A."/>
            <person name="Gujja S."/>
            <person name="Hansen M."/>
            <person name="Howarth C."/>
            <person name="Imamovic A."/>
            <person name="Larimer J."/>
            <person name="McCowan C."/>
            <person name="Murphy C."/>
            <person name="Neiman D."/>
            <person name="Pearson M."/>
            <person name="Priest M."/>
            <person name="Roberts A."/>
            <person name="Saif S."/>
            <person name="Shea T."/>
            <person name="Sisk P."/>
            <person name="Sykes S."/>
            <person name="Wortman J."/>
            <person name="Nusbaum C."/>
            <person name="Birren B."/>
        </authorList>
    </citation>
    <scope>NUCLEOTIDE SEQUENCE [LARGE SCALE GENOMIC DNA]</scope>
    <source>
        <strain evidence="1 2">NIPH 809</strain>
    </source>
</reference>
<name>A0ABP2TP25_9GAMM</name>
<dbReference type="Pfam" id="PF19860">
    <property type="entry name" value="DUF6334"/>
    <property type="match status" value="1"/>
</dbReference>
<keyword evidence="2" id="KW-1185">Reference proteome</keyword>
<comment type="caution">
    <text evidence="1">The sequence shown here is derived from an EMBL/GenBank/DDBJ whole genome shotgun (WGS) entry which is preliminary data.</text>
</comment>